<evidence type="ECO:0000256" key="6">
    <source>
        <dbReference type="ARBA" id="ARBA00023145"/>
    </source>
</evidence>
<dbReference type="PANTHER" id="PTHR35809">
    <property type="entry name" value="ARCHAETIDYLSERINE DECARBOXYLASE PROENZYME-RELATED"/>
    <property type="match status" value="1"/>
</dbReference>
<dbReference type="eggNOG" id="COG0688">
    <property type="taxonomic scope" value="Bacteria"/>
</dbReference>
<keyword evidence="8 11" id="KW-0456">Lyase</keyword>
<dbReference type="EC" id="4.1.1.65" evidence="11"/>
<evidence type="ECO:0000256" key="4">
    <source>
        <dbReference type="ARBA" id="ARBA00023098"/>
    </source>
</evidence>
<evidence type="ECO:0000313" key="11">
    <source>
        <dbReference type="EMBL" id="CDN32420.1"/>
    </source>
</evidence>
<keyword evidence="2" id="KW-0444">Lipid biosynthesis</keyword>
<accession>A0A060R9Y3</accession>
<sequence>MYIPVLLISLFFVGFFFRFFRVPKRRLPVMDSSVVYSAADGKVVAIEEVDDDFLSEKRIQVSVFMSVWNVHINWFPVGGEVVQFQHHIGEFLVAWHPKSSTDNERTTTVVDTGRHKILFRQIAGLLARRIVNYAEEHVGEKFEQCEQCGFIKFGSRVDILLPLDADIKIKMGDKVVGKQTVIATLPR</sequence>
<keyword evidence="6" id="KW-0865">Zymogen</keyword>
<dbReference type="Proteomes" id="UP000027616">
    <property type="component" value="Chromosome I"/>
</dbReference>
<evidence type="ECO:0000256" key="10">
    <source>
        <dbReference type="ARBA" id="ARBA00023317"/>
    </source>
</evidence>
<keyword evidence="12" id="KW-1185">Reference proteome</keyword>
<protein>
    <submittedName>
        <fullName evidence="11">Phosphatidylserine decarboxylase</fullName>
        <ecNumber evidence="11">4.1.1.65</ecNumber>
    </submittedName>
</protein>
<dbReference type="Pfam" id="PF02666">
    <property type="entry name" value="PS_Dcarbxylase"/>
    <property type="match status" value="1"/>
</dbReference>
<evidence type="ECO:0000256" key="7">
    <source>
        <dbReference type="ARBA" id="ARBA00023209"/>
    </source>
</evidence>
<keyword evidence="7" id="KW-0594">Phospholipid biosynthesis</keyword>
<dbReference type="PANTHER" id="PTHR35809:SF1">
    <property type="entry name" value="ARCHAETIDYLSERINE DECARBOXYLASE PROENZYME-RELATED"/>
    <property type="match status" value="1"/>
</dbReference>
<dbReference type="STRING" id="1433126.BN938_2349"/>
<keyword evidence="10" id="KW-0670">Pyruvate</keyword>
<dbReference type="EMBL" id="HG934468">
    <property type="protein sequence ID" value="CDN32420.1"/>
    <property type="molecule type" value="Genomic_DNA"/>
</dbReference>
<evidence type="ECO:0000256" key="9">
    <source>
        <dbReference type="ARBA" id="ARBA00023264"/>
    </source>
</evidence>
<dbReference type="GO" id="GO:0008654">
    <property type="term" value="P:phospholipid biosynthetic process"/>
    <property type="evidence" value="ECO:0007669"/>
    <property type="project" value="UniProtKB-KW"/>
</dbReference>
<dbReference type="InterPro" id="IPR033175">
    <property type="entry name" value="PSD-A"/>
</dbReference>
<evidence type="ECO:0000256" key="5">
    <source>
        <dbReference type="ARBA" id="ARBA00023136"/>
    </source>
</evidence>
<evidence type="ECO:0000256" key="3">
    <source>
        <dbReference type="ARBA" id="ARBA00022793"/>
    </source>
</evidence>
<proteinExistence type="predicted"/>
<dbReference type="KEGG" id="rbc:BN938_2349"/>
<keyword evidence="5" id="KW-0472">Membrane</keyword>
<keyword evidence="9" id="KW-1208">Phospholipid metabolism</keyword>
<gene>
    <name evidence="11" type="ORF">BN938_2349</name>
</gene>
<dbReference type="InterPro" id="IPR003817">
    <property type="entry name" value="PS_Dcarbxylase"/>
</dbReference>
<name>A0A060R9Y3_9BACT</name>
<organism evidence="11 12">
    <name type="scientific">Mucinivorans hirudinis</name>
    <dbReference type="NCBI Taxonomy" id="1433126"/>
    <lineage>
        <taxon>Bacteria</taxon>
        <taxon>Pseudomonadati</taxon>
        <taxon>Bacteroidota</taxon>
        <taxon>Bacteroidia</taxon>
        <taxon>Bacteroidales</taxon>
        <taxon>Rikenellaceae</taxon>
        <taxon>Mucinivorans</taxon>
    </lineage>
</organism>
<evidence type="ECO:0000313" key="12">
    <source>
        <dbReference type="Proteomes" id="UP000027616"/>
    </source>
</evidence>
<evidence type="ECO:0000256" key="2">
    <source>
        <dbReference type="ARBA" id="ARBA00022516"/>
    </source>
</evidence>
<dbReference type="GO" id="GO:0004609">
    <property type="term" value="F:phosphatidylserine decarboxylase activity"/>
    <property type="evidence" value="ECO:0007669"/>
    <property type="project" value="UniProtKB-EC"/>
</dbReference>
<keyword evidence="4" id="KW-0443">Lipid metabolism</keyword>
<reference evidence="11 12" key="1">
    <citation type="journal article" date="2015" name="Genome Announc.">
        <title>Complete Genome Sequence of the Novel Leech Symbiont Mucinivorans hirudinis M3T.</title>
        <authorList>
            <person name="Nelson M.C."/>
            <person name="Bomar L."/>
            <person name="Graf J."/>
        </authorList>
    </citation>
    <scope>NUCLEOTIDE SEQUENCE [LARGE SCALE GENOMIC DNA]</scope>
    <source>
        <strain evidence="12">M3</strain>
    </source>
</reference>
<keyword evidence="3" id="KW-0210">Decarboxylase</keyword>
<dbReference type="HOGENOM" id="CLU_072492_1_0_10"/>
<evidence type="ECO:0000256" key="1">
    <source>
        <dbReference type="ARBA" id="ARBA00022475"/>
    </source>
</evidence>
<keyword evidence="1" id="KW-1003">Cell membrane</keyword>
<dbReference type="PATRIC" id="fig|1433126.3.peg.2325"/>
<evidence type="ECO:0000256" key="8">
    <source>
        <dbReference type="ARBA" id="ARBA00023239"/>
    </source>
</evidence>
<dbReference type="AlphaFoldDB" id="A0A060R9Y3"/>
<dbReference type="NCBIfam" id="NF003678">
    <property type="entry name" value="PRK05305.1-2"/>
    <property type="match status" value="1"/>
</dbReference>